<dbReference type="eggNOG" id="ENOG502S51P">
    <property type="taxonomic scope" value="Eukaryota"/>
</dbReference>
<dbReference type="Bgee" id="ENSACAG00000028450">
    <property type="expression patterns" value="Expressed in dewlap and 13 other cell types or tissues"/>
</dbReference>
<evidence type="ECO:0000313" key="3">
    <source>
        <dbReference type="Proteomes" id="UP000001646"/>
    </source>
</evidence>
<evidence type="ECO:0000313" key="2">
    <source>
        <dbReference type="Ensembl" id="ENSACAP00000022411.2"/>
    </source>
</evidence>
<organism evidence="2 3">
    <name type="scientific">Anolis carolinensis</name>
    <name type="common">Green anole</name>
    <name type="synonym">American chameleon</name>
    <dbReference type="NCBI Taxonomy" id="28377"/>
    <lineage>
        <taxon>Eukaryota</taxon>
        <taxon>Metazoa</taxon>
        <taxon>Chordata</taxon>
        <taxon>Craniata</taxon>
        <taxon>Vertebrata</taxon>
        <taxon>Euteleostomi</taxon>
        <taxon>Lepidosauria</taxon>
        <taxon>Squamata</taxon>
        <taxon>Bifurcata</taxon>
        <taxon>Unidentata</taxon>
        <taxon>Episquamata</taxon>
        <taxon>Toxicofera</taxon>
        <taxon>Iguania</taxon>
        <taxon>Dactyloidae</taxon>
        <taxon>Anolis</taxon>
    </lineage>
</organism>
<keyword evidence="3" id="KW-1185">Reference proteome</keyword>
<dbReference type="Pfam" id="PF16087">
    <property type="entry name" value="DUF4817"/>
    <property type="match status" value="1"/>
</dbReference>
<name>R4GAU9_ANOCA</name>
<dbReference type="AlphaFoldDB" id="R4GAU9"/>
<dbReference type="GeneTree" id="ENSGT00510000050664"/>
<reference evidence="2" key="2">
    <citation type="submission" date="2025-08" db="UniProtKB">
        <authorList>
            <consortium name="Ensembl"/>
        </authorList>
    </citation>
    <scope>IDENTIFICATION</scope>
</reference>
<accession>R4GAU9</accession>
<proteinExistence type="predicted"/>
<dbReference type="Proteomes" id="UP000001646">
    <property type="component" value="Unplaced"/>
</dbReference>
<dbReference type="Gene3D" id="3.30.420.10">
    <property type="entry name" value="Ribonuclease H-like superfamily/Ribonuclease H"/>
    <property type="match status" value="1"/>
</dbReference>
<dbReference type="PANTHER" id="PTHR47326">
    <property type="entry name" value="TRANSPOSABLE ELEMENT TC3 TRANSPOSASE-LIKE PROTEIN"/>
    <property type="match status" value="1"/>
</dbReference>
<dbReference type="Ensembl" id="ENSACAT00000029828.2">
    <property type="protein sequence ID" value="ENSACAP00000022411.2"/>
    <property type="gene ID" value="ENSACAG00000028450.2"/>
</dbReference>
<reference evidence="2" key="3">
    <citation type="submission" date="2025-09" db="UniProtKB">
        <authorList>
            <consortium name="Ensembl"/>
        </authorList>
    </citation>
    <scope>IDENTIFICATION</scope>
</reference>
<dbReference type="HOGENOM" id="CLU_033666_11_0_1"/>
<sequence>MSPSGEIKHGGIIIVKFDFGLSCLICFSVLKRTSCFSPSQHSLLSFLFQMCFRKPGYDSLAFMKFTKTGSVTVVRRAFRGQFGTNPPTPKSIRRWYRQFEETGSLHKGKSTGRPRTSEENVRRIQQSFLESPLQSTRCASRELAISHTTVWRISRQQRSIAKPCRLQLAWPLRAGDKRKRVELSDVMLQNADGLERLVFSGEATFHLGGEVGHHKVRVWGLKNPPETVANESSSPQVTVFCAVSHKKIYGPFFFEGNAVTGQTYLRMLQNWLFPQLRDDCDDFVFQQDGAPWHRHPQVRRFLNATLPQRWIGHTGPQDSALFSWPPRSPDITPCDFFLWGYVKDCILVPPLATDLEGFKDRITAAVLSVEEDTLRGVWDKLRCRLDAVRAAGGGHRGHS</sequence>
<dbReference type="InterPro" id="IPR036397">
    <property type="entry name" value="RNaseH_sf"/>
</dbReference>
<protein>
    <recommendedName>
        <fullName evidence="1">DUF4817 domain-containing protein</fullName>
    </recommendedName>
</protein>
<reference evidence="2" key="1">
    <citation type="submission" date="2009-12" db="EMBL/GenBank/DDBJ databases">
        <title>The Genome Sequence of Anolis carolinensis (Green Anole Lizard).</title>
        <authorList>
            <consortium name="The Genome Sequencing Platform"/>
            <person name="Di Palma F."/>
            <person name="Alfoldi J."/>
            <person name="Heiman D."/>
            <person name="Young S."/>
            <person name="Grabherr M."/>
            <person name="Johnson J."/>
            <person name="Lander E.S."/>
            <person name="Lindblad-Toh K."/>
        </authorList>
    </citation>
    <scope>NUCLEOTIDE SEQUENCE [LARGE SCALE GENOMIC DNA]</scope>
    <source>
        <strain evidence="2">JBL SC #1</strain>
    </source>
</reference>
<evidence type="ECO:0000259" key="1">
    <source>
        <dbReference type="Pfam" id="PF16087"/>
    </source>
</evidence>
<dbReference type="STRING" id="28377.ENSACAP00000022411"/>
<dbReference type="GO" id="GO:0003676">
    <property type="term" value="F:nucleic acid binding"/>
    <property type="evidence" value="ECO:0007669"/>
    <property type="project" value="InterPro"/>
</dbReference>
<dbReference type="PANTHER" id="PTHR47326:SF1">
    <property type="entry name" value="HTH PSQ-TYPE DOMAIN-CONTAINING PROTEIN"/>
    <property type="match status" value="1"/>
</dbReference>
<dbReference type="InterPro" id="IPR032135">
    <property type="entry name" value="DUF4817"/>
</dbReference>
<feature type="domain" description="DUF4817" evidence="1">
    <location>
        <begin position="67"/>
        <end position="105"/>
    </location>
</feature>
<dbReference type="InParanoid" id="R4GAU9"/>